<dbReference type="EMBL" id="CAMAPF010000113">
    <property type="protein sequence ID" value="CAH9102021.1"/>
    <property type="molecule type" value="Genomic_DNA"/>
</dbReference>
<dbReference type="PANTHER" id="PTHR10383">
    <property type="entry name" value="SERINE INCORPORATOR"/>
    <property type="match status" value="1"/>
</dbReference>
<evidence type="ECO:0000256" key="2">
    <source>
        <dbReference type="ARBA" id="ARBA00006665"/>
    </source>
</evidence>
<gene>
    <name evidence="7" type="ORF">CEPIT_LOCUS15822</name>
</gene>
<dbReference type="GO" id="GO:0016020">
    <property type="term" value="C:membrane"/>
    <property type="evidence" value="ECO:0007669"/>
    <property type="project" value="UniProtKB-SubCell"/>
</dbReference>
<reference evidence="7" key="1">
    <citation type="submission" date="2022-07" db="EMBL/GenBank/DDBJ databases">
        <authorList>
            <person name="Macas J."/>
            <person name="Novak P."/>
            <person name="Neumann P."/>
        </authorList>
    </citation>
    <scope>NUCLEOTIDE SEQUENCE</scope>
</reference>
<keyword evidence="3 6" id="KW-0812">Transmembrane</keyword>
<protein>
    <recommendedName>
        <fullName evidence="9">Serine incorporator</fullName>
    </recommendedName>
</protein>
<feature type="transmembrane region" description="Helical" evidence="6">
    <location>
        <begin position="123"/>
        <end position="144"/>
    </location>
</feature>
<comment type="subcellular location">
    <subcellularLocation>
        <location evidence="1">Membrane</location>
        <topology evidence="1">Multi-pass membrane protein</topology>
    </subcellularLocation>
</comment>
<comment type="similarity">
    <text evidence="2">Belongs to the TDE1 family.</text>
</comment>
<evidence type="ECO:0008006" key="9">
    <source>
        <dbReference type="Google" id="ProtNLM"/>
    </source>
</evidence>
<dbReference type="PANTHER" id="PTHR10383:SF63">
    <property type="entry name" value="OS01G0179800 PROTEIN"/>
    <property type="match status" value="1"/>
</dbReference>
<sequence>MAVGEGDNTVTSRYTNIRNGAWYMQFRNGSNPWMARYAYILMFTVTSLLAVAVRDYGFTTLNSIKVLKDYCNGGEDCSGIEGVLRVSLGCFMFYLVMFVSTVRTSKVNDRREKWHSGMWIPKILMMAVLIVIAFLLPTIIISIYGKGALLGAGMFLAIQLISILSCITWLSNWCYSNKSKWSFTYKMLLGTIPPVLVLIVIIFMFVWYAPHQSCLIVVSILVGTILIFLIMGVFAYRSSKVVQVEACYLNASLMALYVEYICWSTLKSIPQKRCMLKGGNAASKLDWLTISSFVVAVLAIVISTFSTGINSKRFLLRQQNEQQQDDDVPYGYGFLHFVFATATMLFSMQLVGWNDNDHMNKFTIDIGWIGTWVGIVHECVVAAFYVYYITSCTNQAAEGTSV</sequence>
<evidence type="ECO:0000256" key="6">
    <source>
        <dbReference type="SAM" id="Phobius"/>
    </source>
</evidence>
<keyword evidence="8" id="KW-1185">Reference proteome</keyword>
<organism evidence="7 8">
    <name type="scientific">Cuscuta epithymum</name>
    <dbReference type="NCBI Taxonomy" id="186058"/>
    <lineage>
        <taxon>Eukaryota</taxon>
        <taxon>Viridiplantae</taxon>
        <taxon>Streptophyta</taxon>
        <taxon>Embryophyta</taxon>
        <taxon>Tracheophyta</taxon>
        <taxon>Spermatophyta</taxon>
        <taxon>Magnoliopsida</taxon>
        <taxon>eudicotyledons</taxon>
        <taxon>Gunneridae</taxon>
        <taxon>Pentapetalae</taxon>
        <taxon>asterids</taxon>
        <taxon>lamiids</taxon>
        <taxon>Solanales</taxon>
        <taxon>Convolvulaceae</taxon>
        <taxon>Cuscuteae</taxon>
        <taxon>Cuscuta</taxon>
        <taxon>Cuscuta subgen. Cuscuta</taxon>
    </lineage>
</organism>
<dbReference type="Proteomes" id="UP001152523">
    <property type="component" value="Unassembled WGS sequence"/>
</dbReference>
<evidence type="ECO:0000256" key="3">
    <source>
        <dbReference type="ARBA" id="ARBA00022692"/>
    </source>
</evidence>
<evidence type="ECO:0000313" key="8">
    <source>
        <dbReference type="Proteomes" id="UP001152523"/>
    </source>
</evidence>
<evidence type="ECO:0000313" key="7">
    <source>
        <dbReference type="EMBL" id="CAH9102021.1"/>
    </source>
</evidence>
<keyword evidence="5 6" id="KW-0472">Membrane</keyword>
<name>A0AAV0DLL9_9ASTE</name>
<feature type="transmembrane region" description="Helical" evidence="6">
    <location>
        <begin position="248"/>
        <end position="266"/>
    </location>
</feature>
<evidence type="ECO:0000256" key="1">
    <source>
        <dbReference type="ARBA" id="ARBA00004141"/>
    </source>
</evidence>
<feature type="transmembrane region" description="Helical" evidence="6">
    <location>
        <begin position="82"/>
        <end position="102"/>
    </location>
</feature>
<feature type="transmembrane region" description="Helical" evidence="6">
    <location>
        <begin position="286"/>
        <end position="309"/>
    </location>
</feature>
<comment type="caution">
    <text evidence="7">The sequence shown here is derived from an EMBL/GenBank/DDBJ whole genome shotgun (WGS) entry which is preliminary data.</text>
</comment>
<feature type="transmembrane region" description="Helical" evidence="6">
    <location>
        <begin position="215"/>
        <end position="236"/>
    </location>
</feature>
<keyword evidence="4 6" id="KW-1133">Transmembrane helix</keyword>
<evidence type="ECO:0000256" key="4">
    <source>
        <dbReference type="ARBA" id="ARBA00022989"/>
    </source>
</evidence>
<dbReference type="Pfam" id="PF03348">
    <property type="entry name" value="Serinc"/>
    <property type="match status" value="1"/>
</dbReference>
<feature type="transmembrane region" description="Helical" evidence="6">
    <location>
        <begin position="366"/>
        <end position="388"/>
    </location>
</feature>
<feature type="transmembrane region" description="Helical" evidence="6">
    <location>
        <begin position="330"/>
        <end position="351"/>
    </location>
</feature>
<dbReference type="AlphaFoldDB" id="A0AAV0DLL9"/>
<feature type="transmembrane region" description="Helical" evidence="6">
    <location>
        <begin position="150"/>
        <end position="175"/>
    </location>
</feature>
<proteinExistence type="inferred from homology"/>
<accession>A0AAV0DLL9</accession>
<evidence type="ECO:0000256" key="5">
    <source>
        <dbReference type="ARBA" id="ARBA00023136"/>
    </source>
</evidence>
<dbReference type="InterPro" id="IPR005016">
    <property type="entry name" value="TDE1/TMS"/>
</dbReference>
<feature type="transmembrane region" description="Helical" evidence="6">
    <location>
        <begin position="187"/>
        <end position="209"/>
    </location>
</feature>
<feature type="transmembrane region" description="Helical" evidence="6">
    <location>
        <begin position="34"/>
        <end position="53"/>
    </location>
</feature>